<protein>
    <submittedName>
        <fullName evidence="1">Uncharacterized protein</fullName>
    </submittedName>
</protein>
<evidence type="ECO:0000313" key="4">
    <source>
        <dbReference type="EMBL" id="CAF4677377.1"/>
    </source>
</evidence>
<proteinExistence type="predicted"/>
<dbReference type="Proteomes" id="UP000663872">
    <property type="component" value="Unassembled WGS sequence"/>
</dbReference>
<reference evidence="1" key="1">
    <citation type="submission" date="2021-02" db="EMBL/GenBank/DDBJ databases">
        <authorList>
            <person name="Nowell W R."/>
        </authorList>
    </citation>
    <scope>NUCLEOTIDE SEQUENCE</scope>
</reference>
<evidence type="ECO:0000313" key="3">
    <source>
        <dbReference type="EMBL" id="CAF4464914.1"/>
    </source>
</evidence>
<dbReference type="EMBL" id="CAJNYU010000143">
    <property type="protein sequence ID" value="CAF3331725.1"/>
    <property type="molecule type" value="Genomic_DNA"/>
</dbReference>
<evidence type="ECO:0000313" key="1">
    <source>
        <dbReference type="EMBL" id="CAF3331725.1"/>
    </source>
</evidence>
<dbReference type="EMBL" id="CAJOBQ010001194">
    <property type="protein sequence ID" value="CAF4464914.1"/>
    <property type="molecule type" value="Genomic_DNA"/>
</dbReference>
<name>A0A817UHV9_9BILA</name>
<gene>
    <name evidence="1" type="ORF">FME351_LOCUS2607</name>
    <name evidence="2" type="ORF">GRG538_LOCUS6138</name>
    <name evidence="4" type="ORF">QYT958_LOCUS16417</name>
    <name evidence="3" type="ORF">TSG867_LOCUS18136</name>
</gene>
<dbReference type="EMBL" id="CAJOBR010002376">
    <property type="protein sequence ID" value="CAF4677377.1"/>
    <property type="molecule type" value="Genomic_DNA"/>
</dbReference>
<dbReference type="AlphaFoldDB" id="A0A817UHV9"/>
<accession>A0A817UHV9</accession>
<dbReference type="Proteomes" id="UP000663869">
    <property type="component" value="Unassembled WGS sequence"/>
</dbReference>
<comment type="caution">
    <text evidence="1">The sequence shown here is derived from an EMBL/GenBank/DDBJ whole genome shotgun (WGS) entry which is preliminary data.</text>
</comment>
<dbReference type="EMBL" id="CAJNYT010000593">
    <property type="protein sequence ID" value="CAF3357794.1"/>
    <property type="molecule type" value="Genomic_DNA"/>
</dbReference>
<evidence type="ECO:0000313" key="2">
    <source>
        <dbReference type="EMBL" id="CAF3357794.1"/>
    </source>
</evidence>
<dbReference type="Proteomes" id="UP000663862">
    <property type="component" value="Unassembled WGS sequence"/>
</dbReference>
<organism evidence="1 5">
    <name type="scientific">Rotaria socialis</name>
    <dbReference type="NCBI Taxonomy" id="392032"/>
    <lineage>
        <taxon>Eukaryota</taxon>
        <taxon>Metazoa</taxon>
        <taxon>Spiralia</taxon>
        <taxon>Gnathifera</taxon>
        <taxon>Rotifera</taxon>
        <taxon>Eurotatoria</taxon>
        <taxon>Bdelloidea</taxon>
        <taxon>Philodinida</taxon>
        <taxon>Philodinidae</taxon>
        <taxon>Rotaria</taxon>
    </lineage>
</organism>
<sequence length="128" mass="15426">MFVLDSWSTFIQEFKKEFAPTLLKEDAMPQANECVYELDKTMLYYDMVLKRNKIVNYWKKEVHLDYFNIKLVELNNIVLLNMCTVESDENNCEMDWLDGCETWFIHDELSQQCQFIRSKQPIYAKLET</sequence>
<evidence type="ECO:0000313" key="5">
    <source>
        <dbReference type="Proteomes" id="UP000663869"/>
    </source>
</evidence>
<dbReference type="Proteomes" id="UP000663848">
    <property type="component" value="Unassembled WGS sequence"/>
</dbReference>